<gene>
    <name evidence="1" type="ORF">LCGC14_2383940</name>
</gene>
<dbReference type="AlphaFoldDB" id="A0A0F9CM88"/>
<accession>A0A0F9CM88</accession>
<dbReference type="EMBL" id="LAZR01035418">
    <property type="protein sequence ID" value="KKL27562.1"/>
    <property type="molecule type" value="Genomic_DNA"/>
</dbReference>
<reference evidence="1" key="1">
    <citation type="journal article" date="2015" name="Nature">
        <title>Complex archaea that bridge the gap between prokaryotes and eukaryotes.</title>
        <authorList>
            <person name="Spang A."/>
            <person name="Saw J.H."/>
            <person name="Jorgensen S.L."/>
            <person name="Zaremba-Niedzwiedzka K."/>
            <person name="Martijn J."/>
            <person name="Lind A.E."/>
            <person name="van Eijk R."/>
            <person name="Schleper C."/>
            <person name="Guy L."/>
            <person name="Ettema T.J."/>
        </authorList>
    </citation>
    <scope>NUCLEOTIDE SEQUENCE</scope>
</reference>
<organism evidence="1">
    <name type="scientific">marine sediment metagenome</name>
    <dbReference type="NCBI Taxonomy" id="412755"/>
    <lineage>
        <taxon>unclassified sequences</taxon>
        <taxon>metagenomes</taxon>
        <taxon>ecological metagenomes</taxon>
    </lineage>
</organism>
<protein>
    <submittedName>
        <fullName evidence="1">Uncharacterized protein</fullName>
    </submittedName>
</protein>
<name>A0A0F9CM88_9ZZZZ</name>
<evidence type="ECO:0000313" key="1">
    <source>
        <dbReference type="EMBL" id="KKL27562.1"/>
    </source>
</evidence>
<sequence>MRKSLILPLVFVLGCTITLTQPEDTGNVTKPKIVELATGPPKVLQVNLTKVVAPAWRPMTPYPFIWAYEYHYWWQWKLPKIVEINHCFLCNMVRRTMIDRWAKQTIDMYVDQGIPTGSFMHAVLANDLMEAFNRADEQNQNNLQSICSYIQNYIPMQCHGSYKKVAKWIQDHRENPKEVKAAAAWDIERREHYYERIVVHP</sequence>
<proteinExistence type="predicted"/>
<comment type="caution">
    <text evidence="1">The sequence shown here is derived from an EMBL/GenBank/DDBJ whole genome shotgun (WGS) entry which is preliminary data.</text>
</comment>
<dbReference type="PROSITE" id="PS51257">
    <property type="entry name" value="PROKAR_LIPOPROTEIN"/>
    <property type="match status" value="1"/>
</dbReference>